<dbReference type="EMBL" id="CAKOAT010075155">
    <property type="protein sequence ID" value="CAH8312918.1"/>
    <property type="molecule type" value="Genomic_DNA"/>
</dbReference>
<proteinExistence type="predicted"/>
<evidence type="ECO:0000313" key="1">
    <source>
        <dbReference type="EMBL" id="CAH8312918.1"/>
    </source>
</evidence>
<organism evidence="1 2">
    <name type="scientific">Eruca vesicaria subsp. sativa</name>
    <name type="common">Garden rocket</name>
    <name type="synonym">Eruca sativa</name>
    <dbReference type="NCBI Taxonomy" id="29727"/>
    <lineage>
        <taxon>Eukaryota</taxon>
        <taxon>Viridiplantae</taxon>
        <taxon>Streptophyta</taxon>
        <taxon>Embryophyta</taxon>
        <taxon>Tracheophyta</taxon>
        <taxon>Spermatophyta</taxon>
        <taxon>Magnoliopsida</taxon>
        <taxon>eudicotyledons</taxon>
        <taxon>Gunneridae</taxon>
        <taxon>Pentapetalae</taxon>
        <taxon>rosids</taxon>
        <taxon>malvids</taxon>
        <taxon>Brassicales</taxon>
        <taxon>Brassicaceae</taxon>
        <taxon>Brassiceae</taxon>
        <taxon>Eruca</taxon>
    </lineage>
</organism>
<reference evidence="1 2" key="1">
    <citation type="submission" date="2022-03" db="EMBL/GenBank/DDBJ databases">
        <authorList>
            <person name="Macdonald S."/>
            <person name="Ahmed S."/>
            <person name="Newling K."/>
        </authorList>
    </citation>
    <scope>NUCLEOTIDE SEQUENCE [LARGE SCALE GENOMIC DNA]</scope>
</reference>
<accession>A0ABC8J3W8</accession>
<keyword evidence="2" id="KW-1185">Reference proteome</keyword>
<dbReference type="AlphaFoldDB" id="A0ABC8J3W8"/>
<sequence>MEAGEVVKHGKDLVVAPSHEFQKALENTQSLDAMLVSDPTDVESYKRWWRRKTKGRRMS</sequence>
<evidence type="ECO:0000313" key="2">
    <source>
        <dbReference type="Proteomes" id="UP001642260"/>
    </source>
</evidence>
<gene>
    <name evidence="1" type="ORF">ERUC_LOCUS6349</name>
</gene>
<name>A0ABC8J3W8_ERUVS</name>
<protein>
    <submittedName>
        <fullName evidence="1">Uncharacterized protein</fullName>
    </submittedName>
</protein>
<dbReference type="Proteomes" id="UP001642260">
    <property type="component" value="Unassembled WGS sequence"/>
</dbReference>
<comment type="caution">
    <text evidence="1">The sequence shown here is derived from an EMBL/GenBank/DDBJ whole genome shotgun (WGS) entry which is preliminary data.</text>
</comment>